<dbReference type="AlphaFoldDB" id="A0A183BT63"/>
<proteinExistence type="predicted"/>
<reference evidence="2" key="3">
    <citation type="submission" date="2016-06" db="UniProtKB">
        <authorList>
            <consortium name="WormBaseParasite"/>
        </authorList>
    </citation>
    <scope>IDENTIFICATION</scope>
</reference>
<dbReference type="WBParaSite" id="GPLIN_000379900">
    <property type="protein sequence ID" value="GPLIN_000379900"/>
    <property type="gene ID" value="GPLIN_000379900"/>
</dbReference>
<sequence>MVQHMFDALPAMHIAVPGTLVPTALSLHALGRAAEIVLDSSDDVTVTVPTTEGNALPNAILRSDFASNEGRGWADREIMQEKKERKKRCYVALDFVQCGCGSQWGPRISCTRLEVAHHVTPLRRLQQLLEVLWYDGGGKQVWRNALDFLRLILLAYPAEEKIFA</sequence>
<evidence type="ECO:0000313" key="1">
    <source>
        <dbReference type="Proteomes" id="UP000050741"/>
    </source>
</evidence>
<dbReference type="Proteomes" id="UP000050741">
    <property type="component" value="Unassembled WGS sequence"/>
</dbReference>
<accession>A0A183BT63</accession>
<reference evidence="1" key="2">
    <citation type="submission" date="2014-05" db="EMBL/GenBank/DDBJ databases">
        <title>The genome and life-stage specific transcriptomes of Globodera pallida elucidate key aspects of plant parasitism by a cyst nematode.</title>
        <authorList>
            <person name="Cotton J.A."/>
            <person name="Lilley C.J."/>
            <person name="Jones L.M."/>
            <person name="Kikuchi T."/>
            <person name="Reid A.J."/>
            <person name="Thorpe P."/>
            <person name="Tsai I.J."/>
            <person name="Beasley H."/>
            <person name="Blok V."/>
            <person name="Cock P.J.A."/>
            <person name="Van den Akker S.E."/>
            <person name="Holroyd N."/>
            <person name="Hunt M."/>
            <person name="Mantelin S."/>
            <person name="Naghra H."/>
            <person name="Pain A."/>
            <person name="Palomares-Rius J.E."/>
            <person name="Zarowiecki M."/>
            <person name="Berriman M."/>
            <person name="Jones J.T."/>
            <person name="Urwin P.E."/>
        </authorList>
    </citation>
    <scope>NUCLEOTIDE SEQUENCE [LARGE SCALE GENOMIC DNA]</scope>
    <source>
        <strain evidence="1">Lindley</strain>
    </source>
</reference>
<reference evidence="1" key="1">
    <citation type="submission" date="2013-12" db="EMBL/GenBank/DDBJ databases">
        <authorList>
            <person name="Aslett M."/>
        </authorList>
    </citation>
    <scope>NUCLEOTIDE SEQUENCE [LARGE SCALE GENOMIC DNA]</scope>
    <source>
        <strain evidence="1">Lindley</strain>
    </source>
</reference>
<keyword evidence="1" id="KW-1185">Reference proteome</keyword>
<organism evidence="1 2">
    <name type="scientific">Globodera pallida</name>
    <name type="common">Potato cyst nematode worm</name>
    <name type="synonym">Heterodera pallida</name>
    <dbReference type="NCBI Taxonomy" id="36090"/>
    <lineage>
        <taxon>Eukaryota</taxon>
        <taxon>Metazoa</taxon>
        <taxon>Ecdysozoa</taxon>
        <taxon>Nematoda</taxon>
        <taxon>Chromadorea</taxon>
        <taxon>Rhabditida</taxon>
        <taxon>Tylenchina</taxon>
        <taxon>Tylenchomorpha</taxon>
        <taxon>Tylenchoidea</taxon>
        <taxon>Heteroderidae</taxon>
        <taxon>Heteroderinae</taxon>
        <taxon>Globodera</taxon>
    </lineage>
</organism>
<protein>
    <submittedName>
        <fullName evidence="2">E3 ubiquitin-protein ligase</fullName>
    </submittedName>
</protein>
<name>A0A183BT63_GLOPA</name>
<evidence type="ECO:0000313" key="2">
    <source>
        <dbReference type="WBParaSite" id="GPLIN_000379900"/>
    </source>
</evidence>
<dbReference type="Gene3D" id="3.30.420.40">
    <property type="match status" value="2"/>
</dbReference>